<evidence type="ECO:0000313" key="12">
    <source>
        <dbReference type="Proteomes" id="UP000317371"/>
    </source>
</evidence>
<evidence type="ECO:0000256" key="3">
    <source>
        <dbReference type="ARBA" id="ARBA00012572"/>
    </source>
</evidence>
<dbReference type="Proteomes" id="UP000317371">
    <property type="component" value="Unassembled WGS sequence"/>
</dbReference>
<evidence type="ECO:0000256" key="9">
    <source>
        <dbReference type="HAMAP-Rule" id="MF_00135"/>
    </source>
</evidence>
<dbReference type="InterPro" id="IPR011060">
    <property type="entry name" value="RibuloseP-bd_barrel"/>
</dbReference>
<dbReference type="UniPathway" id="UPA00035">
    <property type="reaction ID" value="UER00042"/>
</dbReference>
<evidence type="ECO:0000256" key="1">
    <source>
        <dbReference type="ARBA" id="ARBA00001164"/>
    </source>
</evidence>
<comment type="caution">
    <text evidence="11">The sequence shown here is derived from an EMBL/GenBank/DDBJ whole genome shotgun (WGS) entry which is preliminary data.</text>
</comment>
<gene>
    <name evidence="9" type="primary">trpF</name>
    <name evidence="11" type="ORF">FKZ61_10840</name>
</gene>
<dbReference type="AlphaFoldDB" id="A0A540VFV2"/>
<evidence type="ECO:0000256" key="5">
    <source>
        <dbReference type="ARBA" id="ARBA00022605"/>
    </source>
</evidence>
<keyword evidence="12" id="KW-1185">Reference proteome</keyword>
<keyword evidence="6 9" id="KW-0822">Tryptophan biosynthesis</keyword>
<keyword evidence="8 9" id="KW-0413">Isomerase</keyword>
<dbReference type="HAMAP" id="MF_00135">
    <property type="entry name" value="PRAI"/>
    <property type="match status" value="1"/>
</dbReference>
<evidence type="ECO:0000256" key="6">
    <source>
        <dbReference type="ARBA" id="ARBA00022822"/>
    </source>
</evidence>
<feature type="domain" description="N-(5'phosphoribosyl) anthranilate isomerase (PRAI)" evidence="10">
    <location>
        <begin position="13"/>
        <end position="221"/>
    </location>
</feature>
<keyword evidence="7 9" id="KW-0057">Aromatic amino acid biosynthesis</keyword>
<evidence type="ECO:0000313" key="11">
    <source>
        <dbReference type="EMBL" id="TQE95617.1"/>
    </source>
</evidence>
<dbReference type="RefSeq" id="WP_141610152.1">
    <property type="nucleotide sequence ID" value="NZ_VIGC02000012.1"/>
</dbReference>
<dbReference type="Pfam" id="PF00697">
    <property type="entry name" value="PRAI"/>
    <property type="match status" value="1"/>
</dbReference>
<dbReference type="SUPFAM" id="SSF51366">
    <property type="entry name" value="Ribulose-phoshate binding barrel"/>
    <property type="match status" value="1"/>
</dbReference>
<dbReference type="Gene3D" id="3.20.20.70">
    <property type="entry name" value="Aldolase class I"/>
    <property type="match status" value="1"/>
</dbReference>
<dbReference type="GO" id="GO:0004640">
    <property type="term" value="F:phosphoribosylanthranilate isomerase activity"/>
    <property type="evidence" value="ECO:0007669"/>
    <property type="project" value="UniProtKB-UniRule"/>
</dbReference>
<dbReference type="PANTHER" id="PTHR42894:SF1">
    <property type="entry name" value="N-(5'-PHOSPHORIBOSYL)ANTHRANILATE ISOMERASE"/>
    <property type="match status" value="1"/>
</dbReference>
<evidence type="ECO:0000256" key="8">
    <source>
        <dbReference type="ARBA" id="ARBA00023235"/>
    </source>
</evidence>
<comment type="catalytic activity">
    <reaction evidence="1 9">
        <text>N-(5-phospho-beta-D-ribosyl)anthranilate = 1-(2-carboxyphenylamino)-1-deoxy-D-ribulose 5-phosphate</text>
        <dbReference type="Rhea" id="RHEA:21540"/>
        <dbReference type="ChEBI" id="CHEBI:18277"/>
        <dbReference type="ChEBI" id="CHEBI:58613"/>
        <dbReference type="EC" id="5.3.1.24"/>
    </reaction>
</comment>
<dbReference type="GO" id="GO:0000162">
    <property type="term" value="P:L-tryptophan biosynthetic process"/>
    <property type="evidence" value="ECO:0007669"/>
    <property type="project" value="UniProtKB-UniRule"/>
</dbReference>
<dbReference type="EC" id="5.3.1.24" evidence="3 9"/>
<dbReference type="InParanoid" id="A0A540VFV2"/>
<dbReference type="InterPro" id="IPR013785">
    <property type="entry name" value="Aldolase_TIM"/>
</dbReference>
<dbReference type="PANTHER" id="PTHR42894">
    <property type="entry name" value="N-(5'-PHOSPHORIBOSYL)ANTHRANILATE ISOMERASE"/>
    <property type="match status" value="1"/>
</dbReference>
<comment type="similarity">
    <text evidence="9">Belongs to the TrpF family.</text>
</comment>
<dbReference type="InterPro" id="IPR001240">
    <property type="entry name" value="PRAI_dom"/>
</dbReference>
<dbReference type="InterPro" id="IPR044643">
    <property type="entry name" value="TrpF_fam"/>
</dbReference>
<evidence type="ECO:0000256" key="2">
    <source>
        <dbReference type="ARBA" id="ARBA00004664"/>
    </source>
</evidence>
<dbReference type="FunCoup" id="A0A540VFV2">
    <property type="interactions" value="227"/>
</dbReference>
<sequence>MTLHQEIHQKIHVKICGITNLADARVAMEAGADLLGFIFYPKSPRYVEPEEAAHIVAGLRQEHDAARLPRFVGVFVNEPMGRVAALLAEIGLDYAQLHGDETPEQVASLPGHGFKALRPADNRQAEAEAARFASLGPADGPRYLLDAYDPAAYGGTGRRADWQVAASLARRYPGLLLAGGLTPANVATAVQAVAPWGVDVSSGVEAAPGRKDHDAVRAFIRQVRQSWPGY</sequence>
<dbReference type="CDD" id="cd00405">
    <property type="entry name" value="PRAI"/>
    <property type="match status" value="1"/>
</dbReference>
<reference evidence="11 12" key="1">
    <citation type="submission" date="2019-06" db="EMBL/GenBank/DDBJ databases">
        <title>Genome sequence of Litorilinea aerophila BAA-2444.</title>
        <authorList>
            <person name="Maclea K.S."/>
            <person name="Maurais E.G."/>
            <person name="Iannazzi L.C."/>
        </authorList>
    </citation>
    <scope>NUCLEOTIDE SEQUENCE [LARGE SCALE GENOMIC DNA]</scope>
    <source>
        <strain evidence="11 12">ATCC BAA-2444</strain>
    </source>
</reference>
<name>A0A540VFV2_9CHLR</name>
<dbReference type="OrthoDB" id="9786954at2"/>
<dbReference type="EMBL" id="VIGC01000012">
    <property type="protein sequence ID" value="TQE95617.1"/>
    <property type="molecule type" value="Genomic_DNA"/>
</dbReference>
<evidence type="ECO:0000259" key="10">
    <source>
        <dbReference type="Pfam" id="PF00697"/>
    </source>
</evidence>
<organism evidence="11 12">
    <name type="scientific">Litorilinea aerophila</name>
    <dbReference type="NCBI Taxonomy" id="1204385"/>
    <lineage>
        <taxon>Bacteria</taxon>
        <taxon>Bacillati</taxon>
        <taxon>Chloroflexota</taxon>
        <taxon>Caldilineae</taxon>
        <taxon>Caldilineales</taxon>
        <taxon>Caldilineaceae</taxon>
        <taxon>Litorilinea</taxon>
    </lineage>
</organism>
<evidence type="ECO:0000256" key="4">
    <source>
        <dbReference type="ARBA" id="ARBA00022272"/>
    </source>
</evidence>
<keyword evidence="5 9" id="KW-0028">Amino-acid biosynthesis</keyword>
<comment type="pathway">
    <text evidence="2 9">Amino-acid biosynthesis; L-tryptophan biosynthesis; L-tryptophan from chorismate: step 3/5.</text>
</comment>
<proteinExistence type="inferred from homology"/>
<accession>A0A540VFV2</accession>
<protein>
    <recommendedName>
        <fullName evidence="4 9">N-(5'-phosphoribosyl)anthranilate isomerase</fullName>
        <shortName evidence="9">PRAI</shortName>
        <ecNumber evidence="3 9">5.3.1.24</ecNumber>
    </recommendedName>
</protein>
<evidence type="ECO:0000256" key="7">
    <source>
        <dbReference type="ARBA" id="ARBA00023141"/>
    </source>
</evidence>